<organism evidence="2 3">
    <name type="scientific">Moumouvirus goulette</name>
    <dbReference type="NCBI Taxonomy" id="1247379"/>
    <lineage>
        <taxon>Viruses</taxon>
        <taxon>Varidnaviria</taxon>
        <taxon>Bamfordvirae</taxon>
        <taxon>Nucleocytoviricota</taxon>
        <taxon>Megaviricetes</taxon>
        <taxon>Imitervirales</taxon>
        <taxon>Mimiviridae</taxon>
        <taxon>Megamimivirinae</taxon>
        <taxon>Moumouvirus</taxon>
        <taxon>Moumouvirus goulettemassiliense</taxon>
    </lineage>
</organism>
<keyword evidence="1" id="KW-0472">Membrane</keyword>
<evidence type="ECO:0000313" key="2">
    <source>
        <dbReference type="EMBL" id="AGF84832.1"/>
    </source>
</evidence>
<evidence type="ECO:0000256" key="1">
    <source>
        <dbReference type="SAM" id="Phobius"/>
    </source>
</evidence>
<sequence length="98" mass="11107">MENNILTALIIGPLIIPNLFVIIGSIGCVIGVKIMEMYLNYCKSHNIYIDPSAGIIYGIYGMILGFFGIFIFLIVLFVLIIVIYLLVKIIKLIYKYTR</sequence>
<evidence type="ECO:0000313" key="3">
    <source>
        <dbReference type="Proteomes" id="UP000241071"/>
    </source>
</evidence>
<keyword evidence="1" id="KW-0812">Transmembrane</keyword>
<feature type="transmembrane region" description="Helical" evidence="1">
    <location>
        <begin position="7"/>
        <end position="35"/>
    </location>
</feature>
<proteinExistence type="predicted"/>
<keyword evidence="3" id="KW-1185">Reference proteome</keyword>
<gene>
    <name evidence="2" type="ORF">glt_00023</name>
</gene>
<feature type="transmembrane region" description="Helical" evidence="1">
    <location>
        <begin position="55"/>
        <end position="87"/>
    </location>
</feature>
<dbReference type="Proteomes" id="UP000241071">
    <property type="component" value="Segment"/>
</dbReference>
<reference evidence="2 3" key="1">
    <citation type="submission" date="2012-10" db="EMBL/GenBank/DDBJ databases">
        <title>Complete genome sequence of Moumouvirus goulette.</title>
        <authorList>
            <person name="Fournous G."/>
            <person name="Bougalmi M."/>
            <person name="Colson P."/>
        </authorList>
    </citation>
    <scope>NUCLEOTIDE SEQUENCE [LARGE SCALE GENOMIC DNA]</scope>
</reference>
<keyword evidence="1" id="KW-1133">Transmembrane helix</keyword>
<accession>M1PVS6</accession>
<name>M1PVS6_9VIRU</name>
<protein>
    <submittedName>
        <fullName evidence="2">Uncharacterized protein</fullName>
    </submittedName>
</protein>
<dbReference type="EMBL" id="KC008572">
    <property type="protein sequence ID" value="AGF84832.1"/>
    <property type="molecule type" value="Genomic_DNA"/>
</dbReference>